<dbReference type="PIRSF" id="PIRSF018266">
    <property type="entry name" value="FecR"/>
    <property type="match status" value="1"/>
</dbReference>
<sequence>MNPDNHTWDLLVGALKGTLGEAEQREFDRWAAEAENRRFYNNLTRVWREIQQRAAAYEPDRDRLWRQLQQRIGTYEIPHADQLPKRRRSHLLQMAIAVAAAVAVTLFATRADLFRSAAETAEQRLCAFEGKSQARLSDGSTVWLHGGSTLTCDARFAAGERRVKLRGEGFFEVAKDSERPFTVEVEGLEISVHGTKFNVRTAADRYVSVSLVEGSVSLDTGRGSRRLLRPGEIACYDPDTRKVVIGRGNVAMESCWAAGKLAFERQSLGEICHYMARWYDTEIHITPALAHNYAYTFTITDEPLEEILRIMSRINPIAYTFAEDNTVTISELE</sequence>
<dbReference type="Gene3D" id="2.60.120.1440">
    <property type="match status" value="1"/>
</dbReference>
<feature type="domain" description="FecR protein" evidence="1">
    <location>
        <begin position="130"/>
        <end position="216"/>
    </location>
</feature>
<evidence type="ECO:0000313" key="6">
    <source>
        <dbReference type="Proteomes" id="UP000323567"/>
    </source>
</evidence>
<dbReference type="Proteomes" id="UP000322658">
    <property type="component" value="Unassembled WGS sequence"/>
</dbReference>
<dbReference type="InterPro" id="IPR032508">
    <property type="entry name" value="FecR_C"/>
</dbReference>
<evidence type="ECO:0000313" key="5">
    <source>
        <dbReference type="Proteomes" id="UP000322658"/>
    </source>
</evidence>
<gene>
    <name evidence="4" type="ORF">F2Y07_00680</name>
    <name evidence="3" type="ORF">F2Y13_10920</name>
</gene>
<dbReference type="Pfam" id="PF04773">
    <property type="entry name" value="FecR"/>
    <property type="match status" value="1"/>
</dbReference>
<protein>
    <submittedName>
        <fullName evidence="3">DUF4974 domain-containing protein</fullName>
    </submittedName>
</protein>
<dbReference type="AlphaFoldDB" id="A0A5B3G3E8"/>
<dbReference type="InterPro" id="IPR012373">
    <property type="entry name" value="Ferrdict_sens_TM"/>
</dbReference>
<dbReference type="InterPro" id="IPR006860">
    <property type="entry name" value="FecR"/>
</dbReference>
<feature type="domain" description="Protein FecR C-terminal" evidence="2">
    <location>
        <begin position="260"/>
        <end position="329"/>
    </location>
</feature>
<dbReference type="EMBL" id="VVXK01000016">
    <property type="protein sequence ID" value="KAA2367920.1"/>
    <property type="molecule type" value="Genomic_DNA"/>
</dbReference>
<dbReference type="Proteomes" id="UP000323567">
    <property type="component" value="Unassembled WGS sequence"/>
</dbReference>
<name>A0A5B3G3E8_9BACT</name>
<evidence type="ECO:0000259" key="2">
    <source>
        <dbReference type="Pfam" id="PF16344"/>
    </source>
</evidence>
<dbReference type="PANTHER" id="PTHR30273:SF2">
    <property type="entry name" value="PROTEIN FECR"/>
    <property type="match status" value="1"/>
</dbReference>
<accession>A0A5B3G3E8</accession>
<comment type="caution">
    <text evidence="3">The sequence shown here is derived from an EMBL/GenBank/DDBJ whole genome shotgun (WGS) entry which is preliminary data.</text>
</comment>
<dbReference type="Gene3D" id="3.55.50.30">
    <property type="match status" value="1"/>
</dbReference>
<evidence type="ECO:0000259" key="1">
    <source>
        <dbReference type="Pfam" id="PF04773"/>
    </source>
</evidence>
<dbReference type="RefSeq" id="WP_022062490.1">
    <property type="nucleotide sequence ID" value="NZ_CATVWL010000011.1"/>
</dbReference>
<dbReference type="GO" id="GO:0016989">
    <property type="term" value="F:sigma factor antagonist activity"/>
    <property type="evidence" value="ECO:0007669"/>
    <property type="project" value="TreeGrafter"/>
</dbReference>
<organism evidence="3 6">
    <name type="scientific">Alistipes shahii</name>
    <dbReference type="NCBI Taxonomy" id="328814"/>
    <lineage>
        <taxon>Bacteria</taxon>
        <taxon>Pseudomonadati</taxon>
        <taxon>Bacteroidota</taxon>
        <taxon>Bacteroidia</taxon>
        <taxon>Bacteroidales</taxon>
        <taxon>Rikenellaceae</taxon>
        <taxon>Alistipes</taxon>
    </lineage>
</organism>
<evidence type="ECO:0000313" key="3">
    <source>
        <dbReference type="EMBL" id="KAA2367920.1"/>
    </source>
</evidence>
<evidence type="ECO:0000313" key="4">
    <source>
        <dbReference type="EMBL" id="KAA2378392.1"/>
    </source>
</evidence>
<dbReference type="PANTHER" id="PTHR30273">
    <property type="entry name" value="PERIPLASMIC SIGNAL SENSOR AND SIGMA FACTOR ACTIVATOR FECR-RELATED"/>
    <property type="match status" value="1"/>
</dbReference>
<proteinExistence type="predicted"/>
<dbReference type="EMBL" id="VVXJ01000001">
    <property type="protein sequence ID" value="KAA2378392.1"/>
    <property type="molecule type" value="Genomic_DNA"/>
</dbReference>
<reference evidence="5 6" key="1">
    <citation type="journal article" date="2019" name="Nat. Med.">
        <title>A library of human gut bacterial isolates paired with longitudinal multiomics data enables mechanistic microbiome research.</title>
        <authorList>
            <person name="Poyet M."/>
            <person name="Groussin M."/>
            <person name="Gibbons S.M."/>
            <person name="Avila-Pacheco J."/>
            <person name="Jiang X."/>
            <person name="Kearney S.M."/>
            <person name="Perrotta A.R."/>
            <person name="Berdy B."/>
            <person name="Zhao S."/>
            <person name="Lieberman T.D."/>
            <person name="Swanson P.K."/>
            <person name="Smith M."/>
            <person name="Roesemann S."/>
            <person name="Alexander J.E."/>
            <person name="Rich S.A."/>
            <person name="Livny J."/>
            <person name="Vlamakis H."/>
            <person name="Clish C."/>
            <person name="Bullock K."/>
            <person name="Deik A."/>
            <person name="Scott J."/>
            <person name="Pierce K.A."/>
            <person name="Xavier R.J."/>
            <person name="Alm E.J."/>
        </authorList>
    </citation>
    <scope>NUCLEOTIDE SEQUENCE [LARGE SCALE GENOMIC DNA]</scope>
    <source>
        <strain evidence="4 5">BIOML-A1</strain>
        <strain evidence="3 6">BIOML-A2</strain>
    </source>
</reference>
<dbReference type="Pfam" id="PF16344">
    <property type="entry name" value="FecR_C"/>
    <property type="match status" value="1"/>
</dbReference>